<dbReference type="Proteomes" id="UP000585363">
    <property type="component" value="Unassembled WGS sequence"/>
</dbReference>
<name>A0A848MQT5_9GAMM</name>
<dbReference type="PROSITE" id="PS51097">
    <property type="entry name" value="PTS_EIIA_TYPE_5"/>
    <property type="match status" value="1"/>
</dbReference>
<gene>
    <name evidence="2" type="ORF">GW590_21090</name>
</gene>
<comment type="caution">
    <text evidence="2">The sequence shown here is derived from an EMBL/GenBank/DDBJ whole genome shotgun (WGS) entry which is preliminary data.</text>
</comment>
<feature type="modified residue" description="Phosphohistidine; by HPr" evidence="1">
    <location>
        <position position="43"/>
    </location>
</feature>
<dbReference type="InterPro" id="IPR004716">
    <property type="entry name" value="PTS_IIA_glucitol/sorbitol-sp"/>
</dbReference>
<dbReference type="AlphaFoldDB" id="A0A848MQT5"/>
<dbReference type="Pfam" id="PF03829">
    <property type="entry name" value="PTSIIA_gutA"/>
    <property type="match status" value="1"/>
</dbReference>
<dbReference type="GO" id="GO:0009401">
    <property type="term" value="P:phosphoenolpyruvate-dependent sugar phosphotransferase system"/>
    <property type="evidence" value="ECO:0007669"/>
    <property type="project" value="InterPro"/>
</dbReference>
<dbReference type="GO" id="GO:0005737">
    <property type="term" value="C:cytoplasm"/>
    <property type="evidence" value="ECO:0007669"/>
    <property type="project" value="InterPro"/>
</dbReference>
<evidence type="ECO:0000313" key="3">
    <source>
        <dbReference type="Proteomes" id="UP000585363"/>
    </source>
</evidence>
<organism evidence="2 3">
    <name type="scientific">Rouxiella aceris</name>
    <dbReference type="NCBI Taxonomy" id="2703884"/>
    <lineage>
        <taxon>Bacteria</taxon>
        <taxon>Pseudomonadati</taxon>
        <taxon>Pseudomonadota</taxon>
        <taxon>Gammaproteobacteria</taxon>
        <taxon>Enterobacterales</taxon>
        <taxon>Yersiniaceae</taxon>
        <taxon>Rouxiella</taxon>
    </lineage>
</organism>
<proteinExistence type="predicted"/>
<dbReference type="RefSeq" id="WP_169405062.1">
    <property type="nucleotide sequence ID" value="NZ_JAADJU010000013.1"/>
</dbReference>
<reference evidence="2 3" key="1">
    <citation type="submission" date="2020-01" db="EMBL/GenBank/DDBJ databases">
        <authorList>
            <person name="Lee S.D."/>
        </authorList>
    </citation>
    <scope>NUCLEOTIDE SEQUENCE [LARGE SCALE GENOMIC DNA]</scope>
    <source>
        <strain evidence="2 3">SAP-1</strain>
    </source>
</reference>
<dbReference type="EMBL" id="JAADJU010000013">
    <property type="protein sequence ID" value="NMP29350.1"/>
    <property type="molecule type" value="Genomic_DNA"/>
</dbReference>
<dbReference type="PANTHER" id="PTHR40398">
    <property type="entry name" value="PTS SYSTEM GLUCITOL/SORBITOL-SPECIFIC EIIA COMPONENT"/>
    <property type="match status" value="1"/>
</dbReference>
<protein>
    <submittedName>
        <fullName evidence="2">PTS glucitol/sorbitol transporter subunit IIA</fullName>
    </submittedName>
</protein>
<sequence length="122" mass="13318">MKTLYESTFVAVGPLASESLEDNFIITFGEGAPQDVAEYCFIHRNDINNAEKLAIGSLLTLGEQRYPVTAIGEVARQNLHELGHITIRFDGATEAEFPGMVHVVGIPPAMLKPGQKFCLLSE</sequence>
<accession>A0A848MQT5</accession>
<dbReference type="SUPFAM" id="SSF141530">
    <property type="entry name" value="PTSIIA/GutA-like"/>
    <property type="match status" value="1"/>
</dbReference>
<dbReference type="GO" id="GO:0008982">
    <property type="term" value="F:protein-N(PI)-phosphohistidine-sugar phosphotransferase activity"/>
    <property type="evidence" value="ECO:0007669"/>
    <property type="project" value="InterPro"/>
</dbReference>
<dbReference type="Gene3D" id="2.40.33.40">
    <property type="entry name" value="Phosphotransferase system, glucitol/sorbitol-specific IIA component"/>
    <property type="match status" value="1"/>
</dbReference>
<reference evidence="2 3" key="2">
    <citation type="submission" date="2020-06" db="EMBL/GenBank/DDBJ databases">
        <title>Polyphasic characterization of a Rahnella strain isolated from tree sap.</title>
        <authorList>
            <person name="Kim I.S."/>
        </authorList>
    </citation>
    <scope>NUCLEOTIDE SEQUENCE [LARGE SCALE GENOMIC DNA]</scope>
    <source>
        <strain evidence="2 3">SAP-1</strain>
    </source>
</reference>
<evidence type="ECO:0000313" key="2">
    <source>
        <dbReference type="EMBL" id="NMP29350.1"/>
    </source>
</evidence>
<keyword evidence="3" id="KW-1185">Reference proteome</keyword>
<dbReference type="InterPro" id="IPR036665">
    <property type="entry name" value="PTS_IIA_glucitol/sorbitol_sf"/>
</dbReference>
<evidence type="ECO:0000256" key="1">
    <source>
        <dbReference type="PROSITE-ProRule" id="PRU00420"/>
    </source>
</evidence>
<dbReference type="PANTHER" id="PTHR40398:SF1">
    <property type="entry name" value="PTS SYSTEM GLUCITOL_SORBITOL-SPECIFIC EIIA COMPONENT"/>
    <property type="match status" value="1"/>
</dbReference>
<dbReference type="GO" id="GO:0016301">
    <property type="term" value="F:kinase activity"/>
    <property type="evidence" value="ECO:0007669"/>
    <property type="project" value="TreeGrafter"/>
</dbReference>